<protein>
    <submittedName>
        <fullName evidence="3">Uncharacterized protein</fullName>
    </submittedName>
</protein>
<keyword evidence="2" id="KW-1133">Transmembrane helix</keyword>
<keyword evidence="2" id="KW-0812">Transmembrane</keyword>
<keyword evidence="4" id="KW-1185">Reference proteome</keyword>
<name>A0AAE3YVD0_9ACTN</name>
<reference evidence="3" key="1">
    <citation type="submission" date="2023-07" db="EMBL/GenBank/DDBJ databases">
        <title>Sequencing the genomes of 1000 actinobacteria strains.</title>
        <authorList>
            <person name="Klenk H.-P."/>
        </authorList>
    </citation>
    <scope>NUCLEOTIDE SEQUENCE</scope>
    <source>
        <strain evidence="3">DSM 44707</strain>
    </source>
</reference>
<gene>
    <name evidence="3" type="ORF">J2S41_006670</name>
</gene>
<evidence type="ECO:0000313" key="3">
    <source>
        <dbReference type="EMBL" id="MDR7279892.1"/>
    </source>
</evidence>
<proteinExistence type="predicted"/>
<feature type="region of interest" description="Disordered" evidence="1">
    <location>
        <begin position="78"/>
        <end position="119"/>
    </location>
</feature>
<evidence type="ECO:0000256" key="1">
    <source>
        <dbReference type="SAM" id="MobiDB-lite"/>
    </source>
</evidence>
<keyword evidence="2" id="KW-0472">Membrane</keyword>
<evidence type="ECO:0000313" key="4">
    <source>
        <dbReference type="Proteomes" id="UP001183643"/>
    </source>
</evidence>
<comment type="caution">
    <text evidence="3">The sequence shown here is derived from an EMBL/GenBank/DDBJ whole genome shotgun (WGS) entry which is preliminary data.</text>
</comment>
<feature type="transmembrane region" description="Helical" evidence="2">
    <location>
        <begin position="6"/>
        <end position="23"/>
    </location>
</feature>
<dbReference type="AlphaFoldDB" id="A0AAE3YVD0"/>
<dbReference type="RefSeq" id="WP_310373953.1">
    <property type="nucleotide sequence ID" value="NZ_JAVDYB010000001.1"/>
</dbReference>
<sequence length="206" mass="22851">MDGWALVVSIAALGISILAAWYTRETARRDRERRHDELAPRFRLTCRPWGSGMQTLRLGVTLIGPPSLRRLHAFQLSIRDPNPHRGGPKPEDGGPVWSPYKLQPHAGPIFNPPHDPGADSAGVTCPTSGMAQGQELVFQLIPTTPAREGQTDEAWRAEIGTVVRFTFESRHKDWEQAWILTPEIDVGAGGEELAGLHQREIRADFP</sequence>
<evidence type="ECO:0000256" key="2">
    <source>
        <dbReference type="SAM" id="Phobius"/>
    </source>
</evidence>
<dbReference type="Proteomes" id="UP001183643">
    <property type="component" value="Unassembled WGS sequence"/>
</dbReference>
<dbReference type="EMBL" id="JAVDYB010000001">
    <property type="protein sequence ID" value="MDR7279892.1"/>
    <property type="molecule type" value="Genomic_DNA"/>
</dbReference>
<accession>A0AAE3YVD0</accession>
<organism evidence="3 4">
    <name type="scientific">Catenuloplanes atrovinosus</name>
    <dbReference type="NCBI Taxonomy" id="137266"/>
    <lineage>
        <taxon>Bacteria</taxon>
        <taxon>Bacillati</taxon>
        <taxon>Actinomycetota</taxon>
        <taxon>Actinomycetes</taxon>
        <taxon>Micromonosporales</taxon>
        <taxon>Micromonosporaceae</taxon>
        <taxon>Catenuloplanes</taxon>
    </lineage>
</organism>